<evidence type="ECO:0000313" key="1">
    <source>
        <dbReference type="EMBL" id="SHI76889.1"/>
    </source>
</evidence>
<name>A0A1M6DUT4_9FLAO</name>
<sequence length="147" mass="16872">MFSLYTFAPSMKGFLKYIFFFLVSLLIGNAVFAYSTKDDTSLLNIDQTTPSGVKFSEFSLRTHYKHYVSTLESSRDVIEISENENDTEDYHVPSQSFASPVYYLNFFSGILSGNYDIVKKNGLSSFKFMSYLSTIDSLHIIFCVYRI</sequence>
<organism evidence="1 2">
    <name type="scientific">Flavobacterium terrae</name>
    <dbReference type="NCBI Taxonomy" id="415425"/>
    <lineage>
        <taxon>Bacteria</taxon>
        <taxon>Pseudomonadati</taxon>
        <taxon>Bacteroidota</taxon>
        <taxon>Flavobacteriia</taxon>
        <taxon>Flavobacteriales</taxon>
        <taxon>Flavobacteriaceae</taxon>
        <taxon>Flavobacterium</taxon>
    </lineage>
</organism>
<reference evidence="2" key="1">
    <citation type="submission" date="2016-11" db="EMBL/GenBank/DDBJ databases">
        <authorList>
            <person name="Varghese N."/>
            <person name="Submissions S."/>
        </authorList>
    </citation>
    <scope>NUCLEOTIDE SEQUENCE [LARGE SCALE GENOMIC DNA]</scope>
    <source>
        <strain evidence="2">DSM 18829</strain>
    </source>
</reference>
<dbReference type="AlphaFoldDB" id="A0A1M6DUT4"/>
<dbReference type="Proteomes" id="UP000184488">
    <property type="component" value="Unassembled WGS sequence"/>
</dbReference>
<dbReference type="EMBL" id="FQZI01000002">
    <property type="protein sequence ID" value="SHI76889.1"/>
    <property type="molecule type" value="Genomic_DNA"/>
</dbReference>
<accession>A0A1M6DUT4</accession>
<gene>
    <name evidence="1" type="ORF">SAMN05444363_1641</name>
</gene>
<dbReference type="STRING" id="415425.SAMN05444363_1641"/>
<proteinExistence type="predicted"/>
<protein>
    <submittedName>
        <fullName evidence="1">Uncharacterized protein</fullName>
    </submittedName>
</protein>
<evidence type="ECO:0000313" key="2">
    <source>
        <dbReference type="Proteomes" id="UP000184488"/>
    </source>
</evidence>
<keyword evidence="2" id="KW-1185">Reference proteome</keyword>